<evidence type="ECO:0000313" key="4">
    <source>
        <dbReference type="Proteomes" id="UP000665047"/>
    </source>
</evidence>
<name>A0ABX7VI08_XENBU</name>
<dbReference type="Gene3D" id="3.10.180.10">
    <property type="entry name" value="2,3-Dihydroxybiphenyl 1,2-Dioxygenase, domain 1"/>
    <property type="match status" value="1"/>
</dbReference>
<sequence>MIDVIDFGHINIVVDDVDEATSYYHKLFGFELVQFFPRFRNVGFAKGAGFLKEPNDVDVSINFLKIPNTIIYIELISYNFPKNNTPPNRFQPNELGGPRHIALRVKNIEDAYSKVISSPDVFPLITDPCYKPAQLSLVEPSDFVFADEEMESNTELKLKAAMVSSGISFVYFSDKYGVTWELEEAPSDVDDPALSI</sequence>
<keyword evidence="1" id="KW-0479">Metal-binding</keyword>
<proteinExistence type="predicted"/>
<dbReference type="InterPro" id="IPR051785">
    <property type="entry name" value="MMCE/EMCE_epimerase"/>
</dbReference>
<accession>A0ABX7VI08</accession>
<dbReference type="InterPro" id="IPR029068">
    <property type="entry name" value="Glyas_Bleomycin-R_OHBP_Dase"/>
</dbReference>
<dbReference type="Pfam" id="PF00903">
    <property type="entry name" value="Glyoxalase"/>
    <property type="match status" value="1"/>
</dbReference>
<evidence type="ECO:0000256" key="1">
    <source>
        <dbReference type="ARBA" id="ARBA00022723"/>
    </source>
</evidence>
<organism evidence="3 4">
    <name type="scientific">Xenorhabdus budapestensis</name>
    <dbReference type="NCBI Taxonomy" id="290110"/>
    <lineage>
        <taxon>Bacteria</taxon>
        <taxon>Pseudomonadati</taxon>
        <taxon>Pseudomonadota</taxon>
        <taxon>Gammaproteobacteria</taxon>
        <taxon>Enterobacterales</taxon>
        <taxon>Morganellaceae</taxon>
        <taxon>Xenorhabdus</taxon>
    </lineage>
</organism>
<dbReference type="PANTHER" id="PTHR43048:SF3">
    <property type="entry name" value="METHYLMALONYL-COA EPIMERASE, MITOCHONDRIAL"/>
    <property type="match status" value="1"/>
</dbReference>
<dbReference type="SUPFAM" id="SSF54593">
    <property type="entry name" value="Glyoxalase/Bleomycin resistance protein/Dihydroxybiphenyl dioxygenase"/>
    <property type="match status" value="1"/>
</dbReference>
<dbReference type="InterPro" id="IPR004360">
    <property type="entry name" value="Glyas_Fos-R_dOase_dom"/>
</dbReference>
<evidence type="ECO:0000313" key="3">
    <source>
        <dbReference type="EMBL" id="QTL40386.1"/>
    </source>
</evidence>
<gene>
    <name evidence="3" type="ORF">HGO23_02990</name>
</gene>
<dbReference type="Proteomes" id="UP000665047">
    <property type="component" value="Chromosome"/>
</dbReference>
<dbReference type="EMBL" id="CP072455">
    <property type="protein sequence ID" value="QTL40386.1"/>
    <property type="molecule type" value="Genomic_DNA"/>
</dbReference>
<dbReference type="RefSeq" id="WP_209027928.1">
    <property type="nucleotide sequence ID" value="NZ_CP072455.1"/>
</dbReference>
<keyword evidence="4" id="KW-1185">Reference proteome</keyword>
<dbReference type="PANTHER" id="PTHR43048">
    <property type="entry name" value="METHYLMALONYL-COA EPIMERASE"/>
    <property type="match status" value="1"/>
</dbReference>
<protein>
    <submittedName>
        <fullName evidence="3">VOC family protein</fullName>
    </submittedName>
</protein>
<reference evidence="3 4" key="1">
    <citation type="submission" date="2021-03" db="EMBL/GenBank/DDBJ databases">
        <title>Complete Genome Sequence Data of Xenorhabdus budapestensis strain C72, a Candidate Biological Control Agent, from China.</title>
        <authorList>
            <person name="LI B."/>
            <person name="WANG S."/>
            <person name="QIU D."/>
        </authorList>
    </citation>
    <scope>NUCLEOTIDE SEQUENCE [LARGE SCALE GENOMIC DNA]</scope>
    <source>
        <strain evidence="3 4">C-7-2</strain>
    </source>
</reference>
<feature type="domain" description="Glyoxalase/fosfomycin resistance/dioxygenase" evidence="2">
    <location>
        <begin position="7"/>
        <end position="115"/>
    </location>
</feature>
<evidence type="ECO:0000259" key="2">
    <source>
        <dbReference type="Pfam" id="PF00903"/>
    </source>
</evidence>